<name>A0A915I082_ROMCU</name>
<dbReference type="WBParaSite" id="nRc.2.0.1.t07109-RA">
    <property type="protein sequence ID" value="nRc.2.0.1.t07109-RA"/>
    <property type="gene ID" value="nRc.2.0.1.g07109"/>
</dbReference>
<organism evidence="2 3">
    <name type="scientific">Romanomermis culicivorax</name>
    <name type="common">Nematode worm</name>
    <dbReference type="NCBI Taxonomy" id="13658"/>
    <lineage>
        <taxon>Eukaryota</taxon>
        <taxon>Metazoa</taxon>
        <taxon>Ecdysozoa</taxon>
        <taxon>Nematoda</taxon>
        <taxon>Enoplea</taxon>
        <taxon>Dorylaimia</taxon>
        <taxon>Mermithida</taxon>
        <taxon>Mermithoidea</taxon>
        <taxon>Mermithidae</taxon>
        <taxon>Romanomermis</taxon>
    </lineage>
</organism>
<proteinExistence type="predicted"/>
<evidence type="ECO:0000313" key="2">
    <source>
        <dbReference type="Proteomes" id="UP000887565"/>
    </source>
</evidence>
<sequence>MIVGEESQNSDLKRKLNVEESESESESEFDDQEEDDDMAAALDAQFKN</sequence>
<feature type="region of interest" description="Disordered" evidence="1">
    <location>
        <begin position="1"/>
        <end position="48"/>
    </location>
</feature>
<evidence type="ECO:0000313" key="3">
    <source>
        <dbReference type="WBParaSite" id="nRc.2.0.1.t07109-RA"/>
    </source>
</evidence>
<accession>A0A915I082</accession>
<reference evidence="3" key="1">
    <citation type="submission" date="2022-11" db="UniProtKB">
        <authorList>
            <consortium name="WormBaseParasite"/>
        </authorList>
    </citation>
    <scope>IDENTIFICATION</scope>
</reference>
<evidence type="ECO:0000256" key="1">
    <source>
        <dbReference type="SAM" id="MobiDB-lite"/>
    </source>
</evidence>
<feature type="compositionally biased region" description="Polar residues" evidence="1">
    <location>
        <begin position="1"/>
        <end position="10"/>
    </location>
</feature>
<keyword evidence="2" id="KW-1185">Reference proteome</keyword>
<dbReference type="Proteomes" id="UP000887565">
    <property type="component" value="Unplaced"/>
</dbReference>
<dbReference type="AlphaFoldDB" id="A0A915I082"/>
<protein>
    <submittedName>
        <fullName evidence="3">Uncharacterized protein</fullName>
    </submittedName>
</protein>
<feature type="compositionally biased region" description="Acidic residues" evidence="1">
    <location>
        <begin position="19"/>
        <end position="38"/>
    </location>
</feature>